<name>A0A1G5N0I0_AFIMA</name>
<dbReference type="SUPFAM" id="SSF53474">
    <property type="entry name" value="alpha/beta-Hydrolases"/>
    <property type="match status" value="1"/>
</dbReference>
<dbReference type="AlphaFoldDB" id="A0A1G5N0I0"/>
<dbReference type="Pfam" id="PF12697">
    <property type="entry name" value="Abhydrolase_6"/>
    <property type="match status" value="1"/>
</dbReference>
<proteinExistence type="predicted"/>
<dbReference type="InterPro" id="IPR000073">
    <property type="entry name" value="AB_hydrolase_1"/>
</dbReference>
<evidence type="ECO:0000259" key="1">
    <source>
        <dbReference type="Pfam" id="PF12697"/>
    </source>
</evidence>
<dbReference type="RefSeq" id="WP_244514474.1">
    <property type="nucleotide sequence ID" value="NZ_FMVW01000002.1"/>
</dbReference>
<dbReference type="Proteomes" id="UP000199347">
    <property type="component" value="Unassembled WGS sequence"/>
</dbReference>
<reference evidence="2 3" key="1">
    <citation type="submission" date="2016-10" db="EMBL/GenBank/DDBJ databases">
        <authorList>
            <person name="de Groot N.N."/>
        </authorList>
    </citation>
    <scope>NUCLEOTIDE SEQUENCE [LARGE SCALE GENOMIC DNA]</scope>
    <source>
        <strain evidence="2 3">DSM 2698</strain>
    </source>
</reference>
<evidence type="ECO:0000313" key="2">
    <source>
        <dbReference type="EMBL" id="SCZ30418.1"/>
    </source>
</evidence>
<accession>A0A1G5N0I0</accession>
<dbReference type="EMBL" id="FMVW01000002">
    <property type="protein sequence ID" value="SCZ30418.1"/>
    <property type="molecule type" value="Genomic_DNA"/>
</dbReference>
<dbReference type="InterPro" id="IPR050228">
    <property type="entry name" value="Carboxylesterase_BioH"/>
</dbReference>
<dbReference type="STRING" id="1120955.SAMN03080610_01256"/>
<dbReference type="Gene3D" id="3.40.50.1820">
    <property type="entry name" value="alpha/beta hydrolase"/>
    <property type="match status" value="1"/>
</dbReference>
<sequence>MNEEAMAGTGEHEGRVLYVKAQDGLKLALRLYGDWQSPALPLVCLPGLSRNGRDFGRLAQFFSTHADTPRLVAALDYRGRGLSGYDPDWTHYTPMVEADDVLAVTTALGIERAILVGTSRGGIISMILGAMRPGLIAGVVLNDIGPKIEGTGLARIKNYLSNMRTPRSMAEAEKIVRQIAGHSFTALSDDDWRAYTHALFVERDGAIKPDYDPKLLKSVATLDLEEAVPTLWPQFDSLRHVPLLSIRGENSDLLSAATVEEMAWRHPGMERLTVEGQGHAPLLRDQPTLDRMVAFARRCDAHQPPTT</sequence>
<dbReference type="InterPro" id="IPR029058">
    <property type="entry name" value="AB_hydrolase_fold"/>
</dbReference>
<gene>
    <name evidence="2" type="ORF">SAMN03080610_01256</name>
</gene>
<organism evidence="2 3">
    <name type="scientific">Afifella marina DSM 2698</name>
    <dbReference type="NCBI Taxonomy" id="1120955"/>
    <lineage>
        <taxon>Bacteria</taxon>
        <taxon>Pseudomonadati</taxon>
        <taxon>Pseudomonadota</taxon>
        <taxon>Alphaproteobacteria</taxon>
        <taxon>Hyphomicrobiales</taxon>
        <taxon>Afifellaceae</taxon>
        <taxon>Afifella</taxon>
    </lineage>
</organism>
<evidence type="ECO:0000313" key="3">
    <source>
        <dbReference type="Proteomes" id="UP000199347"/>
    </source>
</evidence>
<dbReference type="PANTHER" id="PTHR43194:SF2">
    <property type="entry name" value="PEROXISOMAL MEMBRANE PROTEIN LPX1"/>
    <property type="match status" value="1"/>
</dbReference>
<feature type="domain" description="AB hydrolase-1" evidence="1">
    <location>
        <begin position="42"/>
        <end position="286"/>
    </location>
</feature>
<dbReference type="PANTHER" id="PTHR43194">
    <property type="entry name" value="HYDROLASE ALPHA/BETA FOLD FAMILY"/>
    <property type="match status" value="1"/>
</dbReference>
<keyword evidence="3" id="KW-1185">Reference proteome</keyword>
<protein>
    <submittedName>
        <fullName evidence="2">Pimeloyl-ACP methyl ester carboxylesterase</fullName>
    </submittedName>
</protein>